<name>A0A6A5Q9Q0_AMPQU</name>
<dbReference type="PANTHER" id="PTHR38790:SF4">
    <property type="entry name" value="2EXR DOMAIN-CONTAINING PROTEIN"/>
    <property type="match status" value="1"/>
</dbReference>
<protein>
    <submittedName>
        <fullName evidence="1">Uncharacterized protein</fullName>
    </submittedName>
</protein>
<dbReference type="AlphaFoldDB" id="A0A6A5Q9Q0"/>
<dbReference type="PANTHER" id="PTHR38790">
    <property type="entry name" value="2EXR DOMAIN-CONTAINING PROTEIN-RELATED"/>
    <property type="match status" value="1"/>
</dbReference>
<dbReference type="OrthoDB" id="62952at2759"/>
<proteinExistence type="predicted"/>
<dbReference type="Proteomes" id="UP000800096">
    <property type="component" value="Unassembled WGS sequence"/>
</dbReference>
<keyword evidence="2" id="KW-1185">Reference proteome</keyword>
<reference evidence="1" key="1">
    <citation type="journal article" date="2020" name="Stud. Mycol.">
        <title>101 Dothideomycetes genomes: a test case for predicting lifestyles and emergence of pathogens.</title>
        <authorList>
            <person name="Haridas S."/>
            <person name="Albert R."/>
            <person name="Binder M."/>
            <person name="Bloem J."/>
            <person name="Labutti K."/>
            <person name="Salamov A."/>
            <person name="Andreopoulos B."/>
            <person name="Baker S."/>
            <person name="Barry K."/>
            <person name="Bills G."/>
            <person name="Bluhm B."/>
            <person name="Cannon C."/>
            <person name="Castanera R."/>
            <person name="Culley D."/>
            <person name="Daum C."/>
            <person name="Ezra D."/>
            <person name="Gonzalez J."/>
            <person name="Henrissat B."/>
            <person name="Kuo A."/>
            <person name="Liang C."/>
            <person name="Lipzen A."/>
            <person name="Lutzoni F."/>
            <person name="Magnuson J."/>
            <person name="Mondo S."/>
            <person name="Nolan M."/>
            <person name="Ohm R."/>
            <person name="Pangilinan J."/>
            <person name="Park H.-J."/>
            <person name="Ramirez L."/>
            <person name="Alfaro M."/>
            <person name="Sun H."/>
            <person name="Tritt A."/>
            <person name="Yoshinaga Y."/>
            <person name="Zwiers L.-H."/>
            <person name="Turgeon B."/>
            <person name="Goodwin S."/>
            <person name="Spatafora J."/>
            <person name="Crous P."/>
            <person name="Grigoriev I."/>
        </authorList>
    </citation>
    <scope>NUCLEOTIDE SEQUENCE</scope>
    <source>
        <strain evidence="1">HMLAC05119</strain>
    </source>
</reference>
<gene>
    <name evidence="1" type="ORF">BDU57DRAFT_461618</name>
</gene>
<accession>A0A6A5Q9Q0</accession>
<sequence>MTGAATNVNGQSTEAQTSVLLSLPKELRLQIWRHVIVPIPCERPVLRIGRQDDCSNMSNKRFANSLYKHVRLPQIWPFFHKDSGIQFNASLLQTNRLIYAEALPLLYHSVTFCPWDLQGIFPLFLENLSAFAKSHIRYVRLDLGTIYSSATSYFYWSLTCAQVATLKDSLRQVEVTGEWAHSRLNKHALLYPLLKIQAPKKLVDGCDIAFQTVLGETAEELKAKTKIRKATTAADSMARKLTNLHQFDNDHPVKKSKLEGLAVGLHIVDDVRFPDSDERYIAHDLAALPGIEQFEKELLEWDMVDDEDEWNDTASTMICKDTISSHQDFVDWELVDGSSPS</sequence>
<evidence type="ECO:0000313" key="1">
    <source>
        <dbReference type="EMBL" id="KAF1911294.1"/>
    </source>
</evidence>
<dbReference type="EMBL" id="ML979144">
    <property type="protein sequence ID" value="KAF1911294.1"/>
    <property type="molecule type" value="Genomic_DNA"/>
</dbReference>
<organism evidence="1 2">
    <name type="scientific">Ampelomyces quisqualis</name>
    <name type="common">Powdery mildew agent</name>
    <dbReference type="NCBI Taxonomy" id="50730"/>
    <lineage>
        <taxon>Eukaryota</taxon>
        <taxon>Fungi</taxon>
        <taxon>Dikarya</taxon>
        <taxon>Ascomycota</taxon>
        <taxon>Pezizomycotina</taxon>
        <taxon>Dothideomycetes</taxon>
        <taxon>Pleosporomycetidae</taxon>
        <taxon>Pleosporales</taxon>
        <taxon>Pleosporineae</taxon>
        <taxon>Phaeosphaeriaceae</taxon>
        <taxon>Ampelomyces</taxon>
    </lineage>
</organism>
<evidence type="ECO:0000313" key="2">
    <source>
        <dbReference type="Proteomes" id="UP000800096"/>
    </source>
</evidence>